<keyword evidence="3" id="KW-1185">Reference proteome</keyword>
<reference evidence="2" key="1">
    <citation type="journal article" date="2020" name="Cell">
        <title>Large-Scale Comparative Analyses of Tick Genomes Elucidate Their Genetic Diversity and Vector Capacities.</title>
        <authorList>
            <consortium name="Tick Genome and Microbiome Consortium (TIGMIC)"/>
            <person name="Jia N."/>
            <person name="Wang J."/>
            <person name="Shi W."/>
            <person name="Du L."/>
            <person name="Sun Y."/>
            <person name="Zhan W."/>
            <person name="Jiang J.F."/>
            <person name="Wang Q."/>
            <person name="Zhang B."/>
            <person name="Ji P."/>
            <person name="Bell-Sakyi L."/>
            <person name="Cui X.M."/>
            <person name="Yuan T.T."/>
            <person name="Jiang B.G."/>
            <person name="Yang W.F."/>
            <person name="Lam T.T."/>
            <person name="Chang Q.C."/>
            <person name="Ding S.J."/>
            <person name="Wang X.J."/>
            <person name="Zhu J.G."/>
            <person name="Ruan X.D."/>
            <person name="Zhao L."/>
            <person name="Wei J.T."/>
            <person name="Ye R.Z."/>
            <person name="Que T.C."/>
            <person name="Du C.H."/>
            <person name="Zhou Y.H."/>
            <person name="Cheng J.X."/>
            <person name="Dai P.F."/>
            <person name="Guo W.B."/>
            <person name="Han X.H."/>
            <person name="Huang E.J."/>
            <person name="Li L.F."/>
            <person name="Wei W."/>
            <person name="Gao Y.C."/>
            <person name="Liu J.Z."/>
            <person name="Shao H.Z."/>
            <person name="Wang X."/>
            <person name="Wang C.C."/>
            <person name="Yang T.C."/>
            <person name="Huo Q.B."/>
            <person name="Li W."/>
            <person name="Chen H.Y."/>
            <person name="Chen S.E."/>
            <person name="Zhou L.G."/>
            <person name="Ni X.B."/>
            <person name="Tian J.H."/>
            <person name="Sheng Y."/>
            <person name="Liu T."/>
            <person name="Pan Y.S."/>
            <person name="Xia L.Y."/>
            <person name="Li J."/>
            <person name="Zhao F."/>
            <person name="Cao W.C."/>
        </authorList>
    </citation>
    <scope>NUCLEOTIDE SEQUENCE</scope>
    <source>
        <strain evidence="2">Rmic-2018</strain>
    </source>
</reference>
<evidence type="ECO:0000256" key="1">
    <source>
        <dbReference type="SAM" id="MobiDB-lite"/>
    </source>
</evidence>
<accession>A0A9J6DXZ1</accession>
<feature type="compositionally biased region" description="Pro residues" evidence="1">
    <location>
        <begin position="477"/>
        <end position="487"/>
    </location>
</feature>
<evidence type="ECO:0000313" key="3">
    <source>
        <dbReference type="Proteomes" id="UP000821866"/>
    </source>
</evidence>
<name>A0A9J6DXZ1_RHIMP</name>
<feature type="compositionally biased region" description="Basic and acidic residues" evidence="1">
    <location>
        <begin position="294"/>
        <end position="313"/>
    </location>
</feature>
<reference evidence="2" key="2">
    <citation type="submission" date="2021-09" db="EMBL/GenBank/DDBJ databases">
        <authorList>
            <person name="Jia N."/>
            <person name="Wang J."/>
            <person name="Shi W."/>
            <person name="Du L."/>
            <person name="Sun Y."/>
            <person name="Zhan W."/>
            <person name="Jiang J."/>
            <person name="Wang Q."/>
            <person name="Zhang B."/>
            <person name="Ji P."/>
            <person name="Sakyi L.B."/>
            <person name="Cui X."/>
            <person name="Yuan T."/>
            <person name="Jiang B."/>
            <person name="Yang W."/>
            <person name="Lam T.T.-Y."/>
            <person name="Chang Q."/>
            <person name="Ding S."/>
            <person name="Wang X."/>
            <person name="Zhu J."/>
            <person name="Ruan X."/>
            <person name="Zhao L."/>
            <person name="Wei J."/>
            <person name="Que T."/>
            <person name="Du C."/>
            <person name="Cheng J."/>
            <person name="Dai P."/>
            <person name="Han X."/>
            <person name="Huang E."/>
            <person name="Gao Y."/>
            <person name="Liu J."/>
            <person name="Shao H."/>
            <person name="Ye R."/>
            <person name="Li L."/>
            <person name="Wei W."/>
            <person name="Wang X."/>
            <person name="Wang C."/>
            <person name="Huo Q."/>
            <person name="Li W."/>
            <person name="Guo W."/>
            <person name="Chen H."/>
            <person name="Chen S."/>
            <person name="Zhou L."/>
            <person name="Zhou L."/>
            <person name="Ni X."/>
            <person name="Tian J."/>
            <person name="Zhou Y."/>
            <person name="Sheng Y."/>
            <person name="Liu T."/>
            <person name="Pan Y."/>
            <person name="Xia L."/>
            <person name="Li J."/>
            <person name="Zhao F."/>
            <person name="Cao W."/>
        </authorList>
    </citation>
    <scope>NUCLEOTIDE SEQUENCE</scope>
    <source>
        <strain evidence="2">Rmic-2018</strain>
        <tissue evidence="2">Larvae</tissue>
    </source>
</reference>
<feature type="compositionally biased region" description="Basic and acidic residues" evidence="1">
    <location>
        <begin position="9"/>
        <end position="23"/>
    </location>
</feature>
<gene>
    <name evidence="2" type="ORF">HPB51_002044</name>
</gene>
<feature type="compositionally biased region" description="Polar residues" evidence="1">
    <location>
        <begin position="379"/>
        <end position="391"/>
    </location>
</feature>
<proteinExistence type="predicted"/>
<sequence>MVYAARRRSCGEWHHGPAADARHSSGRPSGRVAPSRCHFKHQPAALRCPLHGGARPQRQHIPSASVYPHQAGFPGVAEQGTHASARRESDGTRHRGPRRFRDHQLRRLGLLLAAAAGQLLDGAPCRSATCHWCQQWPAGCLATFHSHLPGQQPTKLGVPAPRPCPCLCFVVYDGPQRRVFAEPEPALIVGVDTGNHQSNCHRRPSARGAAAGTCVETRRRTGGFGQPQSSHLWCPPAHPAETATDPAQAVERQREHDDAFGSGHHPVPVSTGGPAQGHTAARACTGTAACDHGAARSRDGAQHGESAAHREPRGTAAGHVSGWTCARHFPAEPVHSGPGPQPDSDTRRTGADPELSGTDTGGPAGPAATPCHGPDPGTSDGTQAPWGTSRTAWHPNACHSTEPGAKAQHLSGTATHDVAPLVCHSPGTATDAPTAAGYAFHADHAGPAHTGCVPDRPAPIPGANTDVHPAADTGACPPSPPPPPLPSWGPVGTSNLDRRLYSVLCTQRQHCHPPSCHDLATHGPLSACPTRSP</sequence>
<organism evidence="2 3">
    <name type="scientific">Rhipicephalus microplus</name>
    <name type="common">Cattle tick</name>
    <name type="synonym">Boophilus microplus</name>
    <dbReference type="NCBI Taxonomy" id="6941"/>
    <lineage>
        <taxon>Eukaryota</taxon>
        <taxon>Metazoa</taxon>
        <taxon>Ecdysozoa</taxon>
        <taxon>Arthropoda</taxon>
        <taxon>Chelicerata</taxon>
        <taxon>Arachnida</taxon>
        <taxon>Acari</taxon>
        <taxon>Parasitiformes</taxon>
        <taxon>Ixodida</taxon>
        <taxon>Ixodoidea</taxon>
        <taxon>Ixodidae</taxon>
        <taxon>Rhipicephalinae</taxon>
        <taxon>Rhipicephalus</taxon>
        <taxon>Boophilus</taxon>
    </lineage>
</organism>
<dbReference type="EMBL" id="JABSTU010000006">
    <property type="protein sequence ID" value="KAH8027099.1"/>
    <property type="molecule type" value="Genomic_DNA"/>
</dbReference>
<feature type="region of interest" description="Disordered" evidence="1">
    <location>
        <begin position="1"/>
        <end position="35"/>
    </location>
</feature>
<dbReference type="Proteomes" id="UP000821866">
    <property type="component" value="Chromosome 4"/>
</dbReference>
<feature type="region of interest" description="Disordered" evidence="1">
    <location>
        <begin position="450"/>
        <end position="493"/>
    </location>
</feature>
<feature type="region of interest" description="Disordered" evidence="1">
    <location>
        <begin position="65"/>
        <end position="100"/>
    </location>
</feature>
<feature type="region of interest" description="Disordered" evidence="1">
    <location>
        <begin position="236"/>
        <end position="280"/>
    </location>
</feature>
<evidence type="ECO:0000313" key="2">
    <source>
        <dbReference type="EMBL" id="KAH8027099.1"/>
    </source>
</evidence>
<protein>
    <submittedName>
        <fullName evidence="2">Uncharacterized protein</fullName>
    </submittedName>
</protein>
<dbReference type="AlphaFoldDB" id="A0A9J6DXZ1"/>
<comment type="caution">
    <text evidence="2">The sequence shown here is derived from an EMBL/GenBank/DDBJ whole genome shotgun (WGS) entry which is preliminary data.</text>
</comment>
<feature type="region of interest" description="Disordered" evidence="1">
    <location>
        <begin position="294"/>
        <end position="412"/>
    </location>
</feature>